<evidence type="ECO:0000256" key="1">
    <source>
        <dbReference type="ARBA" id="ARBA00004651"/>
    </source>
</evidence>
<gene>
    <name evidence="9" type="ORF">M6B22_10480</name>
</gene>
<evidence type="ECO:0000256" key="6">
    <source>
        <dbReference type="ARBA" id="ARBA00023136"/>
    </source>
</evidence>
<evidence type="ECO:0000259" key="8">
    <source>
        <dbReference type="Pfam" id="PF04239"/>
    </source>
</evidence>
<organism evidence="9 10">
    <name type="scientific">Jatrophihabitans cynanchi</name>
    <dbReference type="NCBI Taxonomy" id="2944128"/>
    <lineage>
        <taxon>Bacteria</taxon>
        <taxon>Bacillati</taxon>
        <taxon>Actinomycetota</taxon>
        <taxon>Actinomycetes</taxon>
        <taxon>Jatrophihabitantales</taxon>
        <taxon>Jatrophihabitantaceae</taxon>
        <taxon>Jatrophihabitans</taxon>
    </lineage>
</organism>
<evidence type="ECO:0000313" key="10">
    <source>
        <dbReference type="Proteomes" id="UP001164693"/>
    </source>
</evidence>
<evidence type="ECO:0000313" key="9">
    <source>
        <dbReference type="EMBL" id="WAX59164.1"/>
    </source>
</evidence>
<reference evidence="9" key="1">
    <citation type="submission" date="2022-05" db="EMBL/GenBank/DDBJ databases">
        <title>Jatrophihabitans sp. SB3-54 whole genome sequence.</title>
        <authorList>
            <person name="Suh M.K."/>
            <person name="Eom M.K."/>
            <person name="Kim J.S."/>
            <person name="Kim H.S."/>
            <person name="Do H.E."/>
            <person name="Shin Y.K."/>
            <person name="Lee J.-S."/>
        </authorList>
    </citation>
    <scope>NUCLEOTIDE SEQUENCE</scope>
    <source>
        <strain evidence="9">SB3-54</strain>
    </source>
</reference>
<dbReference type="EMBL" id="CP097463">
    <property type="protein sequence ID" value="WAX59164.1"/>
    <property type="molecule type" value="Genomic_DNA"/>
</dbReference>
<keyword evidence="5 7" id="KW-1133">Transmembrane helix</keyword>
<evidence type="ECO:0000256" key="4">
    <source>
        <dbReference type="ARBA" id="ARBA00022692"/>
    </source>
</evidence>
<dbReference type="PANTHER" id="PTHR34582">
    <property type="entry name" value="UPF0702 TRANSMEMBRANE PROTEIN YCAP"/>
    <property type="match status" value="1"/>
</dbReference>
<accession>A0ABY7K3B1</accession>
<dbReference type="Proteomes" id="UP001164693">
    <property type="component" value="Chromosome"/>
</dbReference>
<comment type="subcellular location">
    <subcellularLocation>
        <location evidence="1">Cell membrane</location>
        <topology evidence="1">Multi-pass membrane protein</topology>
    </subcellularLocation>
</comment>
<evidence type="ECO:0000256" key="3">
    <source>
        <dbReference type="ARBA" id="ARBA00022475"/>
    </source>
</evidence>
<protein>
    <submittedName>
        <fullName evidence="9">DUF421 domain-containing protein</fullName>
    </submittedName>
</protein>
<keyword evidence="3" id="KW-1003">Cell membrane</keyword>
<dbReference type="InterPro" id="IPR023090">
    <property type="entry name" value="UPF0702_alpha/beta_dom_sf"/>
</dbReference>
<feature type="domain" description="YetF C-terminal" evidence="8">
    <location>
        <begin position="92"/>
        <end position="166"/>
    </location>
</feature>
<keyword evidence="10" id="KW-1185">Reference proteome</keyword>
<dbReference type="Gene3D" id="3.30.240.20">
    <property type="entry name" value="bsu07140 like domains"/>
    <property type="match status" value="1"/>
</dbReference>
<feature type="transmembrane region" description="Helical" evidence="7">
    <location>
        <begin position="12"/>
        <end position="29"/>
    </location>
</feature>
<keyword evidence="4 7" id="KW-0812">Transmembrane</keyword>
<sequence length="184" mass="20054">MSWLTSSWSDLGITAGKAVLMYATALVGLRLGERRTLAQWTAIDFAAAVAIGAIIGRTAVASTQTYAIGAVALVSLLLLHRLTSLARFQPLFGRLTDHRVRVLVADGHLRRDQLRRCGLTDDDLLAQLRQHGVFDLHTLKYVLYEATGGLTIVPENDQHHASDLVDAGLRSSAGFPIDQAQRQN</sequence>
<proteinExistence type="inferred from homology"/>
<keyword evidence="6 7" id="KW-0472">Membrane</keyword>
<dbReference type="InterPro" id="IPR007353">
    <property type="entry name" value="DUF421"/>
</dbReference>
<feature type="transmembrane region" description="Helical" evidence="7">
    <location>
        <begin position="41"/>
        <end position="60"/>
    </location>
</feature>
<dbReference type="RefSeq" id="WP_269445705.1">
    <property type="nucleotide sequence ID" value="NZ_CP097463.1"/>
</dbReference>
<feature type="transmembrane region" description="Helical" evidence="7">
    <location>
        <begin position="66"/>
        <end position="84"/>
    </location>
</feature>
<name>A0ABY7K3B1_9ACTN</name>
<dbReference type="PANTHER" id="PTHR34582:SF6">
    <property type="entry name" value="UPF0702 TRANSMEMBRANE PROTEIN YCAP"/>
    <property type="match status" value="1"/>
</dbReference>
<dbReference type="Pfam" id="PF04239">
    <property type="entry name" value="DUF421"/>
    <property type="match status" value="1"/>
</dbReference>
<evidence type="ECO:0000256" key="7">
    <source>
        <dbReference type="SAM" id="Phobius"/>
    </source>
</evidence>
<evidence type="ECO:0000256" key="5">
    <source>
        <dbReference type="ARBA" id="ARBA00022989"/>
    </source>
</evidence>
<evidence type="ECO:0000256" key="2">
    <source>
        <dbReference type="ARBA" id="ARBA00006448"/>
    </source>
</evidence>
<comment type="similarity">
    <text evidence="2">Belongs to the UPF0702 family.</text>
</comment>